<feature type="transmembrane region" description="Helical" evidence="6">
    <location>
        <begin position="54"/>
        <end position="70"/>
    </location>
</feature>
<dbReference type="SUPFAM" id="SSF55874">
    <property type="entry name" value="ATPase domain of HSP90 chaperone/DNA topoisomerase II/histidine kinase"/>
    <property type="match status" value="1"/>
</dbReference>
<dbReference type="PANTHER" id="PTHR43065:SF42">
    <property type="entry name" value="TWO-COMPONENT SENSOR PPRA"/>
    <property type="match status" value="1"/>
</dbReference>
<dbReference type="EMBL" id="FQZU01000032">
    <property type="protein sequence ID" value="SHK74122.1"/>
    <property type="molecule type" value="Genomic_DNA"/>
</dbReference>
<feature type="transmembrane region" description="Helical" evidence="6">
    <location>
        <begin position="82"/>
        <end position="105"/>
    </location>
</feature>
<dbReference type="CDD" id="cd00082">
    <property type="entry name" value="HisKA"/>
    <property type="match status" value="1"/>
</dbReference>
<evidence type="ECO:0000313" key="11">
    <source>
        <dbReference type="EMBL" id="SHK74122.1"/>
    </source>
</evidence>
<dbReference type="SUPFAM" id="SSF55785">
    <property type="entry name" value="PYP-like sensor domain (PAS domain)"/>
    <property type="match status" value="3"/>
</dbReference>
<dbReference type="PANTHER" id="PTHR43065">
    <property type="entry name" value="SENSOR HISTIDINE KINASE"/>
    <property type="match status" value="1"/>
</dbReference>
<feature type="domain" description="PAS" evidence="9">
    <location>
        <begin position="258"/>
        <end position="301"/>
    </location>
</feature>
<name>A0A1M6UXZ3_9BACT</name>
<dbReference type="PROSITE" id="PS50113">
    <property type="entry name" value="PAC"/>
    <property type="match status" value="2"/>
</dbReference>
<dbReference type="Pfam" id="PF13426">
    <property type="entry name" value="PAS_9"/>
    <property type="match status" value="2"/>
</dbReference>
<dbReference type="Gene3D" id="3.30.450.20">
    <property type="entry name" value="PAS domain"/>
    <property type="match status" value="3"/>
</dbReference>
<dbReference type="EC" id="2.7.13.3" evidence="2"/>
<gene>
    <name evidence="11" type="ORF">SAMN02745216_04007</name>
</gene>
<dbReference type="Pfam" id="PF00072">
    <property type="entry name" value="Response_reg"/>
    <property type="match status" value="1"/>
</dbReference>
<dbReference type="Gene3D" id="3.40.50.2300">
    <property type="match status" value="1"/>
</dbReference>
<protein>
    <recommendedName>
        <fullName evidence="2">histidine kinase</fullName>
        <ecNumber evidence="2">2.7.13.3</ecNumber>
    </recommendedName>
</protein>
<evidence type="ECO:0000256" key="4">
    <source>
        <dbReference type="PROSITE-ProRule" id="PRU00169"/>
    </source>
</evidence>
<dbReference type="InterPro" id="IPR005467">
    <property type="entry name" value="His_kinase_dom"/>
</dbReference>
<evidence type="ECO:0000256" key="5">
    <source>
        <dbReference type="SAM" id="Coils"/>
    </source>
</evidence>
<keyword evidence="6" id="KW-0472">Membrane</keyword>
<dbReference type="Pfam" id="PF02518">
    <property type="entry name" value="HATPase_c"/>
    <property type="match status" value="1"/>
</dbReference>
<dbReference type="InterPro" id="IPR003661">
    <property type="entry name" value="HisK_dim/P_dom"/>
</dbReference>
<accession>A0A1M6UXZ3</accession>
<evidence type="ECO:0000259" key="9">
    <source>
        <dbReference type="PROSITE" id="PS50112"/>
    </source>
</evidence>
<dbReference type="InterPro" id="IPR036890">
    <property type="entry name" value="HATPase_C_sf"/>
</dbReference>
<evidence type="ECO:0000259" key="7">
    <source>
        <dbReference type="PROSITE" id="PS50109"/>
    </source>
</evidence>
<keyword evidence="6" id="KW-0812">Transmembrane</keyword>
<dbReference type="SMART" id="SM00091">
    <property type="entry name" value="PAS"/>
    <property type="match status" value="3"/>
</dbReference>
<dbReference type="Gene3D" id="1.10.287.130">
    <property type="match status" value="1"/>
</dbReference>
<dbReference type="OrthoDB" id="5408805at2"/>
<dbReference type="InterPro" id="IPR003594">
    <property type="entry name" value="HATPase_dom"/>
</dbReference>
<keyword evidence="5" id="KW-0175">Coiled coil</keyword>
<evidence type="ECO:0000256" key="3">
    <source>
        <dbReference type="ARBA" id="ARBA00022553"/>
    </source>
</evidence>
<evidence type="ECO:0000256" key="2">
    <source>
        <dbReference type="ARBA" id="ARBA00012438"/>
    </source>
</evidence>
<dbReference type="SMART" id="SM00387">
    <property type="entry name" value="HATPase_c"/>
    <property type="match status" value="1"/>
</dbReference>
<evidence type="ECO:0000259" key="10">
    <source>
        <dbReference type="PROSITE" id="PS50113"/>
    </source>
</evidence>
<dbReference type="SUPFAM" id="SSF47384">
    <property type="entry name" value="Homodimeric domain of signal transducing histidine kinase"/>
    <property type="match status" value="1"/>
</dbReference>
<comment type="catalytic activity">
    <reaction evidence="1">
        <text>ATP + protein L-histidine = ADP + protein N-phospho-L-histidine.</text>
        <dbReference type="EC" id="2.7.13.3"/>
    </reaction>
</comment>
<dbReference type="SMART" id="SM00448">
    <property type="entry name" value="REC"/>
    <property type="match status" value="1"/>
</dbReference>
<feature type="coiled-coil region" evidence="5">
    <location>
        <begin position="107"/>
        <end position="137"/>
    </location>
</feature>
<dbReference type="Pfam" id="PF00512">
    <property type="entry name" value="HisKA"/>
    <property type="match status" value="1"/>
</dbReference>
<dbReference type="Proteomes" id="UP000183994">
    <property type="component" value="Unassembled WGS sequence"/>
</dbReference>
<dbReference type="GO" id="GO:0000155">
    <property type="term" value="F:phosphorelay sensor kinase activity"/>
    <property type="evidence" value="ECO:0007669"/>
    <property type="project" value="InterPro"/>
</dbReference>
<dbReference type="InterPro" id="IPR004358">
    <property type="entry name" value="Sig_transdc_His_kin-like_C"/>
</dbReference>
<dbReference type="SMART" id="SM00086">
    <property type="entry name" value="PAC"/>
    <property type="match status" value="2"/>
</dbReference>
<dbReference type="InterPro" id="IPR036097">
    <property type="entry name" value="HisK_dim/P_sf"/>
</dbReference>
<dbReference type="InterPro" id="IPR001610">
    <property type="entry name" value="PAC"/>
</dbReference>
<dbReference type="InterPro" id="IPR000014">
    <property type="entry name" value="PAS"/>
</dbReference>
<dbReference type="InterPro" id="IPR001789">
    <property type="entry name" value="Sig_transdc_resp-reg_receiver"/>
</dbReference>
<dbReference type="NCBIfam" id="TIGR00229">
    <property type="entry name" value="sensory_box"/>
    <property type="match status" value="3"/>
</dbReference>
<feature type="domain" description="Response regulatory" evidence="8">
    <location>
        <begin position="763"/>
        <end position="879"/>
    </location>
</feature>
<feature type="domain" description="PAS" evidence="9">
    <location>
        <begin position="382"/>
        <end position="428"/>
    </location>
</feature>
<evidence type="ECO:0000313" key="12">
    <source>
        <dbReference type="Proteomes" id="UP000183994"/>
    </source>
</evidence>
<feature type="domain" description="PAC" evidence="10">
    <location>
        <begin position="453"/>
        <end position="507"/>
    </location>
</feature>
<feature type="modified residue" description="4-aspartylphosphate" evidence="4">
    <location>
        <position position="814"/>
    </location>
</feature>
<feature type="domain" description="PAC" evidence="10">
    <location>
        <begin position="333"/>
        <end position="385"/>
    </location>
</feature>
<keyword evidence="12" id="KW-1185">Reference proteome</keyword>
<keyword evidence="6" id="KW-1133">Transmembrane helix</keyword>
<dbReference type="PROSITE" id="PS50109">
    <property type="entry name" value="HIS_KIN"/>
    <property type="match status" value="1"/>
</dbReference>
<dbReference type="AlphaFoldDB" id="A0A1M6UXZ3"/>
<dbReference type="PROSITE" id="PS50110">
    <property type="entry name" value="RESPONSE_REGULATORY"/>
    <property type="match status" value="1"/>
</dbReference>
<organism evidence="11 12">
    <name type="scientific">Desulfatibacillum alkenivorans DSM 16219</name>
    <dbReference type="NCBI Taxonomy" id="1121393"/>
    <lineage>
        <taxon>Bacteria</taxon>
        <taxon>Pseudomonadati</taxon>
        <taxon>Thermodesulfobacteriota</taxon>
        <taxon>Desulfobacteria</taxon>
        <taxon>Desulfobacterales</taxon>
        <taxon>Desulfatibacillaceae</taxon>
        <taxon>Desulfatibacillum</taxon>
    </lineage>
</organism>
<proteinExistence type="predicted"/>
<sequence>MMKKTTDLTIEKGRRATSLWMKTTHVCNARRLFASFFCTASSRGVGFTSIRNSLLTVLFYLLALSPAIAAEEAPGSVKDHPWLLIVFFLGGVIAVTLAVFLWNFYLQNRVNKTVKELEKKNEQLVQSQEDIRRSEHKFRLIFENAPYAIVIFRLDDGTILDASKAFLERRGVRKKDLHKMSIMDLVVGSEKEKQRYLDRIRKEGAVHNEPAIIYEPDGSHGHIFYSTVLLEVDGELQGLSMALNVTKQKQAQEALVLSEEKFRNVFNSAPVGIFRSTFDGRLIEANDTLARFLGYENREQILSRVESLGKEIYPSEMERQRILDALLESPEGIRMEAEYKRQGGKPVYGIVNAKLSFDENGNPAWIDGAIEDVTRIKQAAMETRKLAAAVEQSSDIIVITDPKGVIQYVNPAFEKITGYSRAEALGQTPRVLKSGKHDQAFYEDLWQTILVGETWKGNIINKRKDGSLFTEKATISPMVDDNGEITNFVASKRDITDEMALREQNRQMQKMEALGRLTGGVAHDFNNLLQAMNGFVELAGMDLPQDHRSRPFLEQTLIAGRRAANLVQQLLLFSRKKDMQFKYVDLNTAVDDLLKMVGRIIGTDIQVQWRPWNSSLTIHADPGMMDQVLMNLCVNARDAMPDGGVLTISTSIMEADAPFCAAHSWAKQGKYAVLKVRDTGMGMGEEVLDRIFEPFFTTKEEGRGTGLGLATAYGVVQQHGGMISVSSELGKGSEFTIFLPLVGREVRVINKGVVEKAAGGDEIILIVEDDAMVRQMASAILEKAGYTVLEAGDGREAVTLFKLQHDRLSLVILDITMPNLTGKEAFEEIRRIKPEMPVLVCSAYDEGTDKTDFVAKEELSYLQKPYSANTLLKTVRKIIDHGPLTGILPEE</sequence>
<keyword evidence="3 4" id="KW-0597">Phosphoprotein</keyword>
<evidence type="ECO:0000259" key="8">
    <source>
        <dbReference type="PROSITE" id="PS50110"/>
    </source>
</evidence>
<evidence type="ECO:0000256" key="6">
    <source>
        <dbReference type="SAM" id="Phobius"/>
    </source>
</evidence>
<dbReference type="Pfam" id="PF13188">
    <property type="entry name" value="PAS_8"/>
    <property type="match status" value="1"/>
</dbReference>
<evidence type="ECO:0000256" key="1">
    <source>
        <dbReference type="ARBA" id="ARBA00000085"/>
    </source>
</evidence>
<dbReference type="SMART" id="SM00388">
    <property type="entry name" value="HisKA"/>
    <property type="match status" value="1"/>
</dbReference>
<reference evidence="12" key="1">
    <citation type="submission" date="2016-11" db="EMBL/GenBank/DDBJ databases">
        <authorList>
            <person name="Varghese N."/>
            <person name="Submissions S."/>
        </authorList>
    </citation>
    <scope>NUCLEOTIDE SEQUENCE [LARGE SCALE GENOMIC DNA]</scope>
    <source>
        <strain evidence="12">DSM 16219</strain>
    </source>
</reference>
<dbReference type="CDD" id="cd00130">
    <property type="entry name" value="PAS"/>
    <property type="match status" value="2"/>
</dbReference>
<dbReference type="InterPro" id="IPR000700">
    <property type="entry name" value="PAS-assoc_C"/>
</dbReference>
<dbReference type="SUPFAM" id="SSF52172">
    <property type="entry name" value="CheY-like"/>
    <property type="match status" value="1"/>
</dbReference>
<dbReference type="InterPro" id="IPR035965">
    <property type="entry name" value="PAS-like_dom_sf"/>
</dbReference>
<dbReference type="STRING" id="1121393.SAMN02745216_04007"/>
<dbReference type="InterPro" id="IPR011006">
    <property type="entry name" value="CheY-like_superfamily"/>
</dbReference>
<feature type="domain" description="Histidine kinase" evidence="7">
    <location>
        <begin position="520"/>
        <end position="743"/>
    </location>
</feature>
<dbReference type="PROSITE" id="PS50112">
    <property type="entry name" value="PAS"/>
    <property type="match status" value="2"/>
</dbReference>
<dbReference type="PRINTS" id="PR00344">
    <property type="entry name" value="BCTRLSENSOR"/>
</dbReference>
<dbReference type="Gene3D" id="3.30.565.10">
    <property type="entry name" value="Histidine kinase-like ATPase, C-terminal domain"/>
    <property type="match status" value="1"/>
</dbReference>